<feature type="signal peptide" evidence="8">
    <location>
        <begin position="1"/>
        <end position="24"/>
    </location>
</feature>
<dbReference type="Gene3D" id="3.30.1150.10">
    <property type="match status" value="1"/>
</dbReference>
<evidence type="ECO:0000259" key="9">
    <source>
        <dbReference type="PROSITE" id="PS52029"/>
    </source>
</evidence>
<reference evidence="10 11" key="1">
    <citation type="submission" date="2022-01" db="EMBL/GenBank/DDBJ databases">
        <title>Flavihumibacter sp. nov., isolated from sediment of a river.</title>
        <authorList>
            <person name="Liu H."/>
        </authorList>
    </citation>
    <scope>NUCLEOTIDE SEQUENCE [LARGE SCALE GENOMIC DNA]</scope>
    <source>
        <strain evidence="10 11">RY-1</strain>
    </source>
</reference>
<comment type="pathway">
    <text evidence="1 7">Cell wall biogenesis; peptidoglycan biosynthesis.</text>
</comment>
<name>A0ABS9BHX5_9BACT</name>
<evidence type="ECO:0000256" key="3">
    <source>
        <dbReference type="ARBA" id="ARBA00022679"/>
    </source>
</evidence>
<feature type="active site" description="Nucleophile" evidence="7">
    <location>
        <position position="166"/>
    </location>
</feature>
<evidence type="ECO:0000313" key="11">
    <source>
        <dbReference type="Proteomes" id="UP001200145"/>
    </source>
</evidence>
<dbReference type="PANTHER" id="PTHR36699:SF1">
    <property type="entry name" value="L,D-TRANSPEPTIDASE YAFK-RELATED"/>
    <property type="match status" value="1"/>
</dbReference>
<feature type="domain" description="L,D-TPase catalytic" evidence="9">
    <location>
        <begin position="64"/>
        <end position="197"/>
    </location>
</feature>
<dbReference type="SUPFAM" id="SSF74653">
    <property type="entry name" value="TolA/TonB C-terminal domain"/>
    <property type="match status" value="1"/>
</dbReference>
<dbReference type="Proteomes" id="UP001200145">
    <property type="component" value="Unassembled WGS sequence"/>
</dbReference>
<keyword evidence="5 7" id="KW-0573">Peptidoglycan synthesis</keyword>
<dbReference type="CDD" id="cd16913">
    <property type="entry name" value="YkuD_like"/>
    <property type="match status" value="1"/>
</dbReference>
<organism evidence="10 11">
    <name type="scientific">Flavihumibacter fluminis</name>
    <dbReference type="NCBI Taxonomy" id="2909236"/>
    <lineage>
        <taxon>Bacteria</taxon>
        <taxon>Pseudomonadati</taxon>
        <taxon>Bacteroidota</taxon>
        <taxon>Chitinophagia</taxon>
        <taxon>Chitinophagales</taxon>
        <taxon>Chitinophagaceae</taxon>
        <taxon>Flavihumibacter</taxon>
    </lineage>
</organism>
<keyword evidence="11" id="KW-1185">Reference proteome</keyword>
<evidence type="ECO:0000256" key="5">
    <source>
        <dbReference type="ARBA" id="ARBA00022984"/>
    </source>
</evidence>
<proteinExistence type="inferred from homology"/>
<evidence type="ECO:0000256" key="6">
    <source>
        <dbReference type="ARBA" id="ARBA00023316"/>
    </source>
</evidence>
<keyword evidence="3" id="KW-0808">Transferase</keyword>
<evidence type="ECO:0000313" key="10">
    <source>
        <dbReference type="EMBL" id="MCF1714910.1"/>
    </source>
</evidence>
<evidence type="ECO:0000256" key="2">
    <source>
        <dbReference type="ARBA" id="ARBA00005992"/>
    </source>
</evidence>
<feature type="active site" description="Proton donor/acceptor" evidence="7">
    <location>
        <position position="158"/>
    </location>
</feature>
<dbReference type="SUPFAM" id="SSF141523">
    <property type="entry name" value="L,D-transpeptidase catalytic domain-like"/>
    <property type="match status" value="1"/>
</dbReference>
<keyword evidence="8" id="KW-0732">Signal</keyword>
<evidence type="ECO:0000256" key="8">
    <source>
        <dbReference type="SAM" id="SignalP"/>
    </source>
</evidence>
<feature type="chain" id="PRO_5046387533" evidence="8">
    <location>
        <begin position="25"/>
        <end position="399"/>
    </location>
</feature>
<comment type="similarity">
    <text evidence="2">Belongs to the YkuD family.</text>
</comment>
<evidence type="ECO:0000256" key="4">
    <source>
        <dbReference type="ARBA" id="ARBA00022960"/>
    </source>
</evidence>
<dbReference type="PROSITE" id="PS52029">
    <property type="entry name" value="LD_TPASE"/>
    <property type="match status" value="1"/>
</dbReference>
<dbReference type="Pfam" id="PF03734">
    <property type="entry name" value="YkuD"/>
    <property type="match status" value="1"/>
</dbReference>
<gene>
    <name evidence="10" type="ORF">L0U88_09760</name>
</gene>
<evidence type="ECO:0000256" key="7">
    <source>
        <dbReference type="PROSITE-ProRule" id="PRU01373"/>
    </source>
</evidence>
<protein>
    <submittedName>
        <fullName evidence="10">L,D-transpeptidase family protein</fullName>
    </submittedName>
</protein>
<dbReference type="RefSeq" id="WP_234865861.1">
    <property type="nucleotide sequence ID" value="NZ_JAKEVY010000002.1"/>
</dbReference>
<comment type="caution">
    <text evidence="10">The sequence shown here is derived from an EMBL/GenBank/DDBJ whole genome shotgun (WGS) entry which is preliminary data.</text>
</comment>
<keyword evidence="6 7" id="KW-0961">Cell wall biogenesis/degradation</keyword>
<dbReference type="PANTHER" id="PTHR36699">
    <property type="entry name" value="LD-TRANSPEPTIDASE"/>
    <property type="match status" value="1"/>
</dbReference>
<dbReference type="InterPro" id="IPR038063">
    <property type="entry name" value="Transpep_catalytic_dom"/>
</dbReference>
<dbReference type="InterPro" id="IPR005490">
    <property type="entry name" value="LD_TPept_cat_dom"/>
</dbReference>
<keyword evidence="4 7" id="KW-0133">Cell shape</keyword>
<accession>A0ABS9BHX5</accession>
<sequence>MKKISITLLILSWVLAGFSQTAYNASFADYQRNFPRLHDILRKKEDSLRRQFMEKGLSWPAKYIYLRSFKYDSQLEVWVKNDKKEPFQLFKTYKVCAMAGTLGPKRMEGDYQVPEGFYYINEFNPRSVYHLSLGLNYPNASDRYLSDAIQPGGDIYIHGSCVTTGCIPITDSQIEELYALATYAKSSGQDFIPVHIFPVRFNVKKSADYLGRYVRDFADYAHLANSLKEVFYYFEKHKQLPLIMVNNRGSYVLDEEVRNALPSAEKKVLPPPVVKKKRKLTEFDESEIPTTVHKLPEFPGGSDAFRQYLRDLNKKLGPYLNDDQHTAYVLVEFIVTAKGKVLNPRIIRGGNDLLNEHLLDALEEMSDWLPAVREGKSVPMKLKQTIVIENKLPGVQVGS</sequence>
<dbReference type="EMBL" id="JAKEVY010000002">
    <property type="protein sequence ID" value="MCF1714910.1"/>
    <property type="molecule type" value="Genomic_DNA"/>
</dbReference>
<evidence type="ECO:0000256" key="1">
    <source>
        <dbReference type="ARBA" id="ARBA00004752"/>
    </source>
</evidence>